<protein>
    <submittedName>
        <fullName evidence="1">DNA-directed RNA polymerase subunit beta</fullName>
    </submittedName>
</protein>
<dbReference type="GO" id="GO:0000428">
    <property type="term" value="C:DNA-directed RNA polymerase complex"/>
    <property type="evidence" value="ECO:0007669"/>
    <property type="project" value="UniProtKB-KW"/>
</dbReference>
<keyword evidence="1" id="KW-0804">Transcription</keyword>
<accession>A0A1W0AYZ5</accession>
<evidence type="ECO:0000313" key="1">
    <source>
        <dbReference type="EMBL" id="ONM48893.1"/>
    </source>
</evidence>
<dbReference type="OrthoDB" id="4546644at2"/>
<dbReference type="EMBL" id="MUMY01000007">
    <property type="protein sequence ID" value="ONM48893.1"/>
    <property type="molecule type" value="Genomic_DNA"/>
</dbReference>
<organism evidence="1 2">
    <name type="scientific">Nocardia donostiensis</name>
    <dbReference type="NCBI Taxonomy" id="1538463"/>
    <lineage>
        <taxon>Bacteria</taxon>
        <taxon>Bacillati</taxon>
        <taxon>Actinomycetota</taxon>
        <taxon>Actinomycetes</taxon>
        <taxon>Mycobacteriales</taxon>
        <taxon>Nocardiaceae</taxon>
        <taxon>Nocardia</taxon>
    </lineage>
</organism>
<evidence type="ECO:0000313" key="2">
    <source>
        <dbReference type="Proteomes" id="UP000188836"/>
    </source>
</evidence>
<keyword evidence="1" id="KW-0240">DNA-directed RNA polymerase</keyword>
<dbReference type="RefSeq" id="WP_077116373.1">
    <property type="nucleotide sequence ID" value="NZ_LOKT01000005.1"/>
</dbReference>
<reference evidence="1 2" key="1">
    <citation type="journal article" date="2016" name="Antonie Van Leeuwenhoek">
        <title>Nocardia donostiensis sp. nov., isolated from human respiratory specimens.</title>
        <authorList>
            <person name="Ercibengoa M."/>
            <person name="Bell M."/>
            <person name="Marimon J.M."/>
            <person name="Humrighouse B."/>
            <person name="Klenk H.P."/>
            <person name="Potter G."/>
            <person name="Perez-Trallero E."/>
        </authorList>
    </citation>
    <scope>NUCLEOTIDE SEQUENCE [LARGE SCALE GENOMIC DNA]</scope>
    <source>
        <strain evidence="1 2">X1655</strain>
    </source>
</reference>
<proteinExistence type="predicted"/>
<keyword evidence="2" id="KW-1185">Reference proteome</keyword>
<dbReference type="AlphaFoldDB" id="A0A1W0AYZ5"/>
<dbReference type="STRING" id="1538463.B0T36_09510"/>
<gene>
    <name evidence="1" type="ORF">B0T46_10530</name>
</gene>
<sequence>MESPAFADTAGSRCVFYRRTCGLPVGIDPLYRRITLRAGAIGAITMPGSLGARVRHEMTSRRNPLGPVIAHLRSGRWTFLCRPDLPDEVPLFAELFRLNVSVVPQGGSIALPSPADGGYRKWVIAPRDTFRPSGLVLVDSIRAVAPRRPRC</sequence>
<comment type="caution">
    <text evidence="1">The sequence shown here is derived from an EMBL/GenBank/DDBJ whole genome shotgun (WGS) entry which is preliminary data.</text>
</comment>
<name>A0A1W0AYZ5_9NOCA</name>
<dbReference type="Proteomes" id="UP000188836">
    <property type="component" value="Unassembled WGS sequence"/>
</dbReference>